<sequence length="80" mass="8322">MRTLELHPNDSASPENHTVSNATVTPAPAVRCTRYPPHDAIAASSTTAQDADARGRGDTQGETRNCAGLWLSAPPAAAPE</sequence>
<comment type="caution">
    <text evidence="2">The sequence shown here is derived from an EMBL/GenBank/DDBJ whole genome shotgun (WGS) entry which is preliminary data.</text>
</comment>
<feature type="region of interest" description="Disordered" evidence="1">
    <location>
        <begin position="1"/>
        <end position="80"/>
    </location>
</feature>
<accession>A0A511MT65</accession>
<dbReference type="EMBL" id="BJXA01000091">
    <property type="protein sequence ID" value="GEM43246.1"/>
    <property type="molecule type" value="Genomic_DNA"/>
</dbReference>
<protein>
    <submittedName>
        <fullName evidence="2">Uncharacterized protein</fullName>
    </submittedName>
</protein>
<keyword evidence="3" id="KW-1185">Reference proteome</keyword>
<evidence type="ECO:0000256" key="1">
    <source>
        <dbReference type="SAM" id="MobiDB-lite"/>
    </source>
</evidence>
<organism evidence="2 3">
    <name type="scientific">Nocardia ninae NBRC 108245</name>
    <dbReference type="NCBI Taxonomy" id="1210091"/>
    <lineage>
        <taxon>Bacteria</taxon>
        <taxon>Bacillati</taxon>
        <taxon>Actinomycetota</taxon>
        <taxon>Actinomycetes</taxon>
        <taxon>Mycobacteriales</taxon>
        <taxon>Nocardiaceae</taxon>
        <taxon>Nocardia</taxon>
    </lineage>
</organism>
<name>A0A511MT65_9NOCA</name>
<gene>
    <name evidence="2" type="ORF">NN4_77650</name>
</gene>
<feature type="compositionally biased region" description="Polar residues" evidence="1">
    <location>
        <begin position="10"/>
        <end position="24"/>
    </location>
</feature>
<evidence type="ECO:0000313" key="2">
    <source>
        <dbReference type="EMBL" id="GEM43246.1"/>
    </source>
</evidence>
<evidence type="ECO:0000313" key="3">
    <source>
        <dbReference type="Proteomes" id="UP000321424"/>
    </source>
</evidence>
<feature type="compositionally biased region" description="Low complexity" evidence="1">
    <location>
        <begin position="39"/>
        <end position="50"/>
    </location>
</feature>
<proteinExistence type="predicted"/>
<reference evidence="2 3" key="1">
    <citation type="submission" date="2019-07" db="EMBL/GenBank/DDBJ databases">
        <title>Whole genome shotgun sequence of Nocardia ninae NBRC 108245.</title>
        <authorList>
            <person name="Hosoyama A."/>
            <person name="Uohara A."/>
            <person name="Ohji S."/>
            <person name="Ichikawa N."/>
        </authorList>
    </citation>
    <scope>NUCLEOTIDE SEQUENCE [LARGE SCALE GENOMIC DNA]</scope>
    <source>
        <strain evidence="2 3">NBRC 108245</strain>
    </source>
</reference>
<dbReference type="AlphaFoldDB" id="A0A511MT65"/>
<dbReference type="Proteomes" id="UP000321424">
    <property type="component" value="Unassembled WGS sequence"/>
</dbReference>
<feature type="compositionally biased region" description="Basic and acidic residues" evidence="1">
    <location>
        <begin position="51"/>
        <end position="61"/>
    </location>
</feature>